<dbReference type="AlphaFoldDB" id="K8F2C6"/>
<protein>
    <submittedName>
        <fullName evidence="2">Uncharacterized protein</fullName>
    </submittedName>
</protein>
<feature type="compositionally biased region" description="Low complexity" evidence="1">
    <location>
        <begin position="183"/>
        <end position="192"/>
    </location>
</feature>
<dbReference type="RefSeq" id="XP_007512157.1">
    <property type="nucleotide sequence ID" value="XM_007512095.1"/>
</dbReference>
<gene>
    <name evidence="2" type="ORF">Bathy07g03440</name>
</gene>
<dbReference type="KEGG" id="bpg:Bathy07g03440"/>
<sequence>MEELQLLLSRLQPPSDEIVHECTLISEYKDLDSLGRERGEIFVAEKEEEEEEGRIGLSTPSSSSSERRENVRAFRADFLSSLTKVRESIGSNLIEREELGVVHFVDEDEAEVVRTRVKKKVLIEVIGDEDEDEEKSPNKKSQMWNDFALLLCGMMETSDGIPSWSSKQCSDRAKEMLEECYIDGSNRGSNSSSDDDNGKRRAPLASDALDGERMWRDLKSHKSAPEKESWNTKLADRRDARAFYASVQALSVLEHVPFGEHTFERFTSIALRALEFETLATKRVGARITERLLSKCLEVNVNGRIVRDTRGISKAMFEQLKRNMVGATSALFAPTLRAFVACAKVRKHESQSSSSSEEGAEWRYHDAVLSQSLDSVSLHVDDLNFVAPLLRTIPELCSEMKLRIVGRYKSLIPSVLAWSKAPSNEIALLALEALHDILQWTWPRAYSRCEEIWESMKIAYEEEAEKIRG</sequence>
<dbReference type="STRING" id="41875.K8F2C6"/>
<dbReference type="GeneID" id="19014833"/>
<feature type="region of interest" description="Disordered" evidence="1">
    <location>
        <begin position="183"/>
        <end position="206"/>
    </location>
</feature>
<proteinExistence type="predicted"/>
<dbReference type="Proteomes" id="UP000198341">
    <property type="component" value="Chromosome 7"/>
</dbReference>
<feature type="region of interest" description="Disordered" evidence="1">
    <location>
        <begin position="43"/>
        <end position="68"/>
    </location>
</feature>
<organism evidence="2 3">
    <name type="scientific">Bathycoccus prasinos</name>
    <dbReference type="NCBI Taxonomy" id="41875"/>
    <lineage>
        <taxon>Eukaryota</taxon>
        <taxon>Viridiplantae</taxon>
        <taxon>Chlorophyta</taxon>
        <taxon>Mamiellophyceae</taxon>
        <taxon>Mamiellales</taxon>
        <taxon>Bathycoccaceae</taxon>
        <taxon>Bathycoccus</taxon>
    </lineage>
</organism>
<keyword evidence="3" id="KW-1185">Reference proteome</keyword>
<name>K8F2C6_9CHLO</name>
<dbReference type="EMBL" id="FO082272">
    <property type="protein sequence ID" value="CCO66245.1"/>
    <property type="molecule type" value="Genomic_DNA"/>
</dbReference>
<evidence type="ECO:0000256" key="1">
    <source>
        <dbReference type="SAM" id="MobiDB-lite"/>
    </source>
</evidence>
<reference evidence="2 3" key="1">
    <citation type="submission" date="2011-10" db="EMBL/GenBank/DDBJ databases">
        <authorList>
            <person name="Genoscope - CEA"/>
        </authorList>
    </citation>
    <scope>NUCLEOTIDE SEQUENCE [LARGE SCALE GENOMIC DNA]</scope>
    <source>
        <strain evidence="2 3">RCC 1105</strain>
    </source>
</reference>
<accession>K8F2C6</accession>
<evidence type="ECO:0000313" key="3">
    <source>
        <dbReference type="Proteomes" id="UP000198341"/>
    </source>
</evidence>
<evidence type="ECO:0000313" key="2">
    <source>
        <dbReference type="EMBL" id="CCO66245.1"/>
    </source>
</evidence>